<proteinExistence type="predicted"/>
<dbReference type="RefSeq" id="WP_134123616.1">
    <property type="nucleotide sequence ID" value="NZ_SODF01000003.1"/>
</dbReference>
<feature type="compositionally biased region" description="Polar residues" evidence="1">
    <location>
        <begin position="146"/>
        <end position="155"/>
    </location>
</feature>
<sequence length="167" mass="17818">MADENTPANDRQSLAERLRQRFSSPAQPMDVTAEMRAVMARALEPSAEMARQAAAEIQAAGDERLAHLFADDVYPGRDRSELSNHEFLEVLRTAEERQKGVDQALTAAPADSSTTGSPETQAAGTDAMRHATLGVSDASRAAAQDAGTTATSTNHSPHKPTPKAHEL</sequence>
<feature type="region of interest" description="Disordered" evidence="1">
    <location>
        <begin position="98"/>
        <end position="167"/>
    </location>
</feature>
<comment type="caution">
    <text evidence="2">The sequence shown here is derived from an EMBL/GenBank/DDBJ whole genome shotgun (WGS) entry which is preliminary data.</text>
</comment>
<dbReference type="AlphaFoldDB" id="A0A4R7ZE06"/>
<feature type="compositionally biased region" description="Polar residues" evidence="1">
    <location>
        <begin position="1"/>
        <end position="12"/>
    </location>
</feature>
<protein>
    <submittedName>
        <fullName evidence="2">Uncharacterized protein</fullName>
    </submittedName>
</protein>
<name>A0A4R7ZE06_9ACTN</name>
<keyword evidence="3" id="KW-1185">Reference proteome</keyword>
<feature type="region of interest" description="Disordered" evidence="1">
    <location>
        <begin position="1"/>
        <end position="30"/>
    </location>
</feature>
<evidence type="ECO:0000313" key="2">
    <source>
        <dbReference type="EMBL" id="TDW15789.1"/>
    </source>
</evidence>
<evidence type="ECO:0000313" key="3">
    <source>
        <dbReference type="Proteomes" id="UP000295447"/>
    </source>
</evidence>
<dbReference type="EMBL" id="SODF01000003">
    <property type="protein sequence ID" value="TDW15789.1"/>
    <property type="molecule type" value="Genomic_DNA"/>
</dbReference>
<feature type="compositionally biased region" description="Polar residues" evidence="1">
    <location>
        <begin position="111"/>
        <end position="123"/>
    </location>
</feature>
<gene>
    <name evidence="2" type="ORF">EV650_7282</name>
</gene>
<evidence type="ECO:0000256" key="1">
    <source>
        <dbReference type="SAM" id="MobiDB-lite"/>
    </source>
</evidence>
<feature type="compositionally biased region" description="Basic residues" evidence="1">
    <location>
        <begin position="156"/>
        <end position="167"/>
    </location>
</feature>
<reference evidence="2 3" key="1">
    <citation type="submission" date="2019-03" db="EMBL/GenBank/DDBJ databases">
        <title>Genomic Encyclopedia of Type Strains, Phase III (KMG-III): the genomes of soil and plant-associated and newly described type strains.</title>
        <authorList>
            <person name="Whitman W."/>
        </authorList>
    </citation>
    <scope>NUCLEOTIDE SEQUENCE [LARGE SCALE GENOMIC DNA]</scope>
    <source>
        <strain evidence="2 3">VKM Ac-2570</strain>
    </source>
</reference>
<organism evidence="2 3">
    <name type="scientific">Kribbella kalugense</name>
    <dbReference type="NCBI Taxonomy" id="2512221"/>
    <lineage>
        <taxon>Bacteria</taxon>
        <taxon>Bacillati</taxon>
        <taxon>Actinomycetota</taxon>
        <taxon>Actinomycetes</taxon>
        <taxon>Propionibacteriales</taxon>
        <taxon>Kribbellaceae</taxon>
        <taxon>Kribbella</taxon>
    </lineage>
</organism>
<accession>A0A4R7ZE06</accession>
<dbReference type="Proteomes" id="UP000295447">
    <property type="component" value="Unassembled WGS sequence"/>
</dbReference>